<gene>
    <name evidence="4" type="ORF">A3770_02p12940</name>
</gene>
<keyword evidence="5" id="KW-1185">Reference proteome</keyword>
<organism evidence="4 5">
    <name type="scientific">Chloropicon primus</name>
    <dbReference type="NCBI Taxonomy" id="1764295"/>
    <lineage>
        <taxon>Eukaryota</taxon>
        <taxon>Viridiplantae</taxon>
        <taxon>Chlorophyta</taxon>
        <taxon>Chloropicophyceae</taxon>
        <taxon>Chloropicales</taxon>
        <taxon>Chloropicaceae</taxon>
        <taxon>Chloropicon</taxon>
    </lineage>
</organism>
<evidence type="ECO:0000256" key="2">
    <source>
        <dbReference type="SAM" id="Phobius"/>
    </source>
</evidence>
<sequence length="731" mass="81994">MMMGSRPRRGAFAALVMLCLFLASARAQYNNDGDYGYGYEYDNTDAVDGYSGDYSGDYSGAPMDSYDAYYDAYYDDDGINTDALVNSTLTPTTTTTPADDSDDSDDSSTRSRMVQRAQEFFEQLQSIGLSLVDHLVTRVEESEAFSEEAEDLLRDAAQDFRNLVRDIARSFSDFDEEDVQAAMENTLTKDLGLTEEVLVESGVKVEDVIEDTRTETVDLIYEENDKQSVEKVLVIPGDPLSPKISLIGPSKWVQFHQDNFTDYVRFGTKAIREIDQMGNVVQSMQIGKLVKTKPISTIASDVNLGTPDEQKRALEVVLAYPIDVTTLGSCPAGQEAQAFAASQDTGTADPSFLMRIYMIGKNAVEINYLGDDVLLHPYTLKYTLEIENWPYCDEGNRLEVVMDYKFSEKAEDCVIEDISPDTVPQSDATAIDASYDTIMSEGIMDLEQEMDDLMDDLDLDEEDWALEDDEEDWDDENWEEDWEEFEEDWEDDEEDKDNDRRKLLQGWSGRGWAKSSSKSDQFGKLYGMSSNLPEGAIQDLIKDLPPEEKVKLMDAVSKLQDQGRSADLDRDEVKAVKSVLANARRRLVWRTRKRVYDELRAMRRERFTVAATMRLLRRRLSRMQRTFSEGTVAEGFGHATMFMPSAALINGGKQKVEIEITEDGQKSMEMTVTFPNCGTKCIWDPTIEMNEDALLVSTPPNLNAASAAATGFTVVGSLLLGALVAALITIF</sequence>
<feature type="region of interest" description="Disordered" evidence="1">
    <location>
        <begin position="88"/>
        <end position="113"/>
    </location>
</feature>
<name>A0A5B8MDW3_9CHLO</name>
<proteinExistence type="predicted"/>
<keyword evidence="2" id="KW-0812">Transmembrane</keyword>
<evidence type="ECO:0000313" key="5">
    <source>
        <dbReference type="Proteomes" id="UP000316726"/>
    </source>
</evidence>
<dbReference type="Proteomes" id="UP000316726">
    <property type="component" value="Chromosome 2"/>
</dbReference>
<feature type="compositionally biased region" description="Low complexity" evidence="1">
    <location>
        <begin position="88"/>
        <end position="98"/>
    </location>
</feature>
<feature type="transmembrane region" description="Helical" evidence="2">
    <location>
        <begin position="707"/>
        <end position="730"/>
    </location>
</feature>
<evidence type="ECO:0000256" key="3">
    <source>
        <dbReference type="SAM" id="SignalP"/>
    </source>
</evidence>
<feature type="region of interest" description="Disordered" evidence="1">
    <location>
        <begin position="467"/>
        <end position="498"/>
    </location>
</feature>
<dbReference type="EMBL" id="CP031035">
    <property type="protein sequence ID" value="QDZ18776.1"/>
    <property type="molecule type" value="Genomic_DNA"/>
</dbReference>
<evidence type="ECO:0000256" key="1">
    <source>
        <dbReference type="SAM" id="MobiDB-lite"/>
    </source>
</evidence>
<reference evidence="4 5" key="1">
    <citation type="submission" date="2018-07" db="EMBL/GenBank/DDBJ databases">
        <title>The complete nuclear genome of the prasinophyte Chloropicon primus (CCMP1205).</title>
        <authorList>
            <person name="Pombert J.-F."/>
            <person name="Otis C."/>
            <person name="Turmel M."/>
            <person name="Lemieux C."/>
        </authorList>
    </citation>
    <scope>NUCLEOTIDE SEQUENCE [LARGE SCALE GENOMIC DNA]</scope>
    <source>
        <strain evidence="4 5">CCMP1205</strain>
    </source>
</reference>
<accession>A0A5B8MDW3</accession>
<keyword evidence="3" id="KW-0732">Signal</keyword>
<feature type="chain" id="PRO_5023097083" evidence="3">
    <location>
        <begin position="28"/>
        <end position="731"/>
    </location>
</feature>
<keyword evidence="2" id="KW-1133">Transmembrane helix</keyword>
<evidence type="ECO:0000313" key="4">
    <source>
        <dbReference type="EMBL" id="QDZ18776.1"/>
    </source>
</evidence>
<dbReference type="AlphaFoldDB" id="A0A5B8MDW3"/>
<protein>
    <submittedName>
        <fullName evidence="4">Uncharacterized protein</fullName>
    </submittedName>
</protein>
<feature type="compositionally biased region" description="Acidic residues" evidence="1">
    <location>
        <begin position="467"/>
        <end position="496"/>
    </location>
</feature>
<feature type="signal peptide" evidence="3">
    <location>
        <begin position="1"/>
        <end position="27"/>
    </location>
</feature>
<keyword evidence="2" id="KW-0472">Membrane</keyword>